<evidence type="ECO:0000256" key="4">
    <source>
        <dbReference type="ARBA" id="ARBA00022989"/>
    </source>
</evidence>
<keyword evidence="3 6" id="KW-0812">Transmembrane</keyword>
<accession>A0A1I6GEY9</accession>
<dbReference type="PANTHER" id="PTHR30619:SF1">
    <property type="entry name" value="RECOMBINATION PROTEIN 2"/>
    <property type="match status" value="1"/>
</dbReference>
<protein>
    <submittedName>
        <fullName evidence="8">Competence protein ComEC</fullName>
    </submittedName>
</protein>
<dbReference type="Pfam" id="PF03772">
    <property type="entry name" value="Competence"/>
    <property type="match status" value="1"/>
</dbReference>
<keyword evidence="2" id="KW-1003">Cell membrane</keyword>
<dbReference type="InterPro" id="IPR035681">
    <property type="entry name" value="ComA-like_MBL"/>
</dbReference>
<sequence length="814" mass="88348">MSGTINRPPGVEGAGGLAVLGVITFSFGVILLYWLSILPPPEYVLATIVALGLLALLWPSATARRFAVAALGVLLGLGWASWHARDRLSEVLPSVLEGEAVEVSGYLCDIPSSGSFRSLRFSFCVTEWHGLPRRFESRVSSGQLPALLRLAWYGHAGERLPGHKLRLKVVLKRPHGNLNPAGFRYEDWLFRKGYRATGSVRDAQSNPSVVCSLNCRYRKVHLELNEWVEGRFGGARQFPLIASLLTGHRGHLTDNHWDTLKATGTIHLVAISGLHLGLVAVGAGFVGRRLVLVMPTRRLDQHLERQLVFVLVSVSCLAYALAAGFTVPTRRALVMVVVGGWLLLLGRQAPVWRTFLLALAVVLLLDPFSPLDQGFWLSFMAVAVLIAAFASRLGGSGWLAGLLVAQVAVFAGLWPILASFGQSQPLAGLIANLVAIPWLALVVMPVLIAGGLLTALFPPAAQVLLPLLDWLLGALWRGLTWLAEQPFPEMQHSAGELAVAAVLVPFLVLLPFRWFRLVGAILVVAWLALGPVQSQRNDQAVSPEVWVWDVGQGLSVLVRSGRHVLLYDTGPAVPGVFSAVQSTLLPNLEAMGIRRIDTLVISHADNDHAGGLEELAAKIPVGQVIAGEVAEVEGRLPGLLVQPCRTGRASLGDLEVEFWQASGPVEGNDASCVVRIFHPASATEWLLPGDISEDIERLFLQGMAERSVVGPRPINRILVAPHHGSKTSSSEPWVETIRPHWVIYTAGYRHRYGHPHPTVTARYRAKGASAINTACSGGLRMTIEANRLVIKEMRHQAPFWIGSPGLAREQCRIP</sequence>
<dbReference type="InterPro" id="IPR036866">
    <property type="entry name" value="RibonucZ/Hydroxyglut_hydro"/>
</dbReference>
<feature type="transmembrane region" description="Helical" evidence="6">
    <location>
        <begin position="351"/>
        <end position="368"/>
    </location>
</feature>
<dbReference type="NCBIfam" id="TIGR00360">
    <property type="entry name" value="ComEC_N-term"/>
    <property type="match status" value="1"/>
</dbReference>
<evidence type="ECO:0000256" key="1">
    <source>
        <dbReference type="ARBA" id="ARBA00004651"/>
    </source>
</evidence>
<dbReference type="GO" id="GO:0005886">
    <property type="term" value="C:plasma membrane"/>
    <property type="evidence" value="ECO:0007669"/>
    <property type="project" value="UniProtKB-SubCell"/>
</dbReference>
<feature type="transmembrane region" description="Helical" evidence="6">
    <location>
        <begin position="307"/>
        <end position="325"/>
    </location>
</feature>
<dbReference type="NCBIfam" id="TIGR00361">
    <property type="entry name" value="ComEC_Rec2"/>
    <property type="match status" value="1"/>
</dbReference>
<evidence type="ECO:0000256" key="3">
    <source>
        <dbReference type="ARBA" id="ARBA00022692"/>
    </source>
</evidence>
<dbReference type="SUPFAM" id="SSF56281">
    <property type="entry name" value="Metallo-hydrolase/oxidoreductase"/>
    <property type="match status" value="1"/>
</dbReference>
<feature type="transmembrane region" description="Helical" evidence="6">
    <location>
        <begin position="398"/>
        <end position="417"/>
    </location>
</feature>
<keyword evidence="4 6" id="KW-1133">Transmembrane helix</keyword>
<comment type="subcellular location">
    <subcellularLocation>
        <location evidence="1">Cell membrane</location>
        <topology evidence="1">Multi-pass membrane protein</topology>
    </subcellularLocation>
</comment>
<feature type="transmembrane region" description="Helical" evidence="6">
    <location>
        <begin position="266"/>
        <end position="286"/>
    </location>
</feature>
<evidence type="ECO:0000313" key="9">
    <source>
        <dbReference type="Proteomes" id="UP000199290"/>
    </source>
</evidence>
<dbReference type="InterPro" id="IPR001279">
    <property type="entry name" value="Metallo-B-lactamas"/>
</dbReference>
<feature type="transmembrane region" description="Helical" evidence="6">
    <location>
        <begin position="429"/>
        <end position="456"/>
    </location>
</feature>
<proteinExistence type="predicted"/>
<feature type="transmembrane region" description="Helical" evidence="6">
    <location>
        <begin position="463"/>
        <end position="483"/>
    </location>
</feature>
<evidence type="ECO:0000256" key="5">
    <source>
        <dbReference type="ARBA" id="ARBA00023136"/>
    </source>
</evidence>
<dbReference type="Pfam" id="PF13567">
    <property type="entry name" value="DUF4131"/>
    <property type="match status" value="1"/>
</dbReference>
<dbReference type="PANTHER" id="PTHR30619">
    <property type="entry name" value="DNA INTERNALIZATION/COMPETENCE PROTEIN COMEC/REC2"/>
    <property type="match status" value="1"/>
</dbReference>
<evidence type="ECO:0000256" key="6">
    <source>
        <dbReference type="SAM" id="Phobius"/>
    </source>
</evidence>
<feature type="transmembrane region" description="Helical" evidence="6">
    <location>
        <begin position="12"/>
        <end position="37"/>
    </location>
</feature>
<feature type="domain" description="Metallo-beta-lactamase" evidence="7">
    <location>
        <begin position="552"/>
        <end position="723"/>
    </location>
</feature>
<evidence type="ECO:0000313" key="8">
    <source>
        <dbReference type="EMBL" id="SFR40647.1"/>
    </source>
</evidence>
<feature type="transmembrane region" description="Helical" evidence="6">
    <location>
        <begin position="503"/>
        <end position="529"/>
    </location>
</feature>
<dbReference type="RefSeq" id="WP_228143540.1">
    <property type="nucleotide sequence ID" value="NZ_FOYV01000001.1"/>
</dbReference>
<feature type="transmembrane region" description="Helical" evidence="6">
    <location>
        <begin position="66"/>
        <end position="84"/>
    </location>
</feature>
<dbReference type="Proteomes" id="UP000199290">
    <property type="component" value="Unassembled WGS sequence"/>
</dbReference>
<dbReference type="Gene3D" id="3.60.15.10">
    <property type="entry name" value="Ribonuclease Z/Hydroxyacylglutathione hydrolase-like"/>
    <property type="match status" value="1"/>
</dbReference>
<dbReference type="SMART" id="SM00849">
    <property type="entry name" value="Lactamase_B"/>
    <property type="match status" value="1"/>
</dbReference>
<feature type="transmembrane region" description="Helical" evidence="6">
    <location>
        <begin position="43"/>
        <end position="59"/>
    </location>
</feature>
<feature type="transmembrane region" description="Helical" evidence="6">
    <location>
        <begin position="374"/>
        <end position="391"/>
    </location>
</feature>
<name>A0A1I6GEY9_9GAMM</name>
<dbReference type="InterPro" id="IPR052159">
    <property type="entry name" value="Competence_DNA_uptake"/>
</dbReference>
<dbReference type="STRING" id="375760.SAMN04488073_0618"/>
<evidence type="ECO:0000259" key="7">
    <source>
        <dbReference type="SMART" id="SM00849"/>
    </source>
</evidence>
<dbReference type="EMBL" id="FOYV01000001">
    <property type="protein sequence ID" value="SFR40647.1"/>
    <property type="molecule type" value="Genomic_DNA"/>
</dbReference>
<gene>
    <name evidence="8" type="ORF">SAMN04488073_0618</name>
</gene>
<evidence type="ECO:0000256" key="2">
    <source>
        <dbReference type="ARBA" id="ARBA00022475"/>
    </source>
</evidence>
<dbReference type="Pfam" id="PF00753">
    <property type="entry name" value="Lactamase_B"/>
    <property type="match status" value="1"/>
</dbReference>
<dbReference type="GO" id="GO:0030420">
    <property type="term" value="P:establishment of competence for transformation"/>
    <property type="evidence" value="ECO:0007669"/>
    <property type="project" value="InterPro"/>
</dbReference>
<reference evidence="9" key="1">
    <citation type="submission" date="2016-10" db="EMBL/GenBank/DDBJ databases">
        <authorList>
            <person name="Varghese N."/>
            <person name="Submissions S."/>
        </authorList>
    </citation>
    <scope>NUCLEOTIDE SEQUENCE [LARGE SCALE GENOMIC DNA]</scope>
    <source>
        <strain evidence="9">CGMCC 1.6294</strain>
    </source>
</reference>
<dbReference type="InterPro" id="IPR004797">
    <property type="entry name" value="Competence_ComEC/Rec2"/>
</dbReference>
<organism evidence="8 9">
    <name type="scientific">Marinobacter gudaonensis</name>
    <dbReference type="NCBI Taxonomy" id="375760"/>
    <lineage>
        <taxon>Bacteria</taxon>
        <taxon>Pseudomonadati</taxon>
        <taxon>Pseudomonadota</taxon>
        <taxon>Gammaproteobacteria</taxon>
        <taxon>Pseudomonadales</taxon>
        <taxon>Marinobacteraceae</taxon>
        <taxon>Marinobacter</taxon>
    </lineage>
</organism>
<dbReference type="InterPro" id="IPR004477">
    <property type="entry name" value="ComEC_N"/>
</dbReference>
<keyword evidence="5 6" id="KW-0472">Membrane</keyword>
<dbReference type="AlphaFoldDB" id="A0A1I6GEY9"/>
<dbReference type="InterPro" id="IPR025405">
    <property type="entry name" value="DUF4131"/>
</dbReference>
<keyword evidence="9" id="KW-1185">Reference proteome</keyword>
<dbReference type="CDD" id="cd07731">
    <property type="entry name" value="ComA-like_MBL-fold"/>
    <property type="match status" value="1"/>
</dbReference>